<reference evidence="2" key="2">
    <citation type="submission" date="2018-04" db="EMBL/GenBank/DDBJ databases">
        <title>OnivRS2 (Oryza nivara Reference Sequence Version 2).</title>
        <authorList>
            <person name="Zhang J."/>
            <person name="Kudrna D."/>
            <person name="Lee S."/>
            <person name="Talag J."/>
            <person name="Rajasekar S."/>
            <person name="Welchert J."/>
            <person name="Hsing Y.-I."/>
            <person name="Wing R.A."/>
        </authorList>
    </citation>
    <scope>NUCLEOTIDE SEQUENCE [LARGE SCALE GENOMIC DNA]</scope>
    <source>
        <strain evidence="2">SL10</strain>
    </source>
</reference>
<dbReference type="Proteomes" id="UP000006591">
    <property type="component" value="Chromosome 7"/>
</dbReference>
<dbReference type="EnsemblPlants" id="ONIVA07G23750.1">
    <property type="protein sequence ID" value="ONIVA07G23750.1"/>
    <property type="gene ID" value="ONIVA07G23750"/>
</dbReference>
<dbReference type="Gramene" id="ONIVA07G23750.1">
    <property type="protein sequence ID" value="ONIVA07G23750.1"/>
    <property type="gene ID" value="ONIVA07G23750"/>
</dbReference>
<dbReference type="HOGENOM" id="CLU_2403405_0_0_1"/>
<evidence type="ECO:0000313" key="3">
    <source>
        <dbReference type="Proteomes" id="UP000006591"/>
    </source>
</evidence>
<evidence type="ECO:0000256" key="1">
    <source>
        <dbReference type="SAM" id="MobiDB-lite"/>
    </source>
</evidence>
<dbReference type="AlphaFoldDB" id="A0A0E0I4R8"/>
<name>A0A0E0I4R8_ORYNI</name>
<feature type="region of interest" description="Disordered" evidence="1">
    <location>
        <begin position="1"/>
        <end position="21"/>
    </location>
</feature>
<protein>
    <submittedName>
        <fullName evidence="2">Uncharacterized protein</fullName>
    </submittedName>
</protein>
<proteinExistence type="predicted"/>
<evidence type="ECO:0000313" key="2">
    <source>
        <dbReference type="EnsemblPlants" id="ONIVA07G23750.1"/>
    </source>
</evidence>
<organism evidence="2">
    <name type="scientific">Oryza nivara</name>
    <name type="common">Indian wild rice</name>
    <name type="synonym">Oryza sativa f. spontanea</name>
    <dbReference type="NCBI Taxonomy" id="4536"/>
    <lineage>
        <taxon>Eukaryota</taxon>
        <taxon>Viridiplantae</taxon>
        <taxon>Streptophyta</taxon>
        <taxon>Embryophyta</taxon>
        <taxon>Tracheophyta</taxon>
        <taxon>Spermatophyta</taxon>
        <taxon>Magnoliopsida</taxon>
        <taxon>Liliopsida</taxon>
        <taxon>Poales</taxon>
        <taxon>Poaceae</taxon>
        <taxon>BOP clade</taxon>
        <taxon>Oryzoideae</taxon>
        <taxon>Oryzeae</taxon>
        <taxon>Oryzinae</taxon>
        <taxon>Oryza</taxon>
    </lineage>
</organism>
<keyword evidence="3" id="KW-1185">Reference proteome</keyword>
<reference evidence="2" key="1">
    <citation type="submission" date="2015-04" db="UniProtKB">
        <authorList>
            <consortium name="EnsemblPlants"/>
        </authorList>
    </citation>
    <scope>IDENTIFICATION</scope>
    <source>
        <strain evidence="2">SL10</strain>
    </source>
</reference>
<dbReference type="STRING" id="4536.A0A0E0I4R8"/>
<sequence>MSAAAACEGPVVTSLSLSNSPSPCANPGHYITLVTLRIAKEMRPAPPPPTRAERHGTGTVRVTRAYRLINVDEVTRALQAKKEKSRRAARSIT</sequence>
<accession>A0A0E0I4R8</accession>